<reference evidence="2" key="2">
    <citation type="submission" date="2020-09" db="EMBL/GenBank/DDBJ databases">
        <authorList>
            <person name="Sun Q."/>
            <person name="Kim S."/>
        </authorList>
    </citation>
    <scope>NUCLEOTIDE SEQUENCE</scope>
    <source>
        <strain evidence="2">KCTC 42731</strain>
    </source>
</reference>
<reference evidence="2" key="1">
    <citation type="journal article" date="2014" name="Int. J. Syst. Evol. Microbiol.">
        <title>Complete genome sequence of Corynebacterium casei LMG S-19264T (=DSM 44701T), isolated from a smear-ripened cheese.</title>
        <authorList>
            <consortium name="US DOE Joint Genome Institute (JGI-PGF)"/>
            <person name="Walter F."/>
            <person name="Albersmeier A."/>
            <person name="Kalinowski J."/>
            <person name="Ruckert C."/>
        </authorList>
    </citation>
    <scope>NUCLEOTIDE SEQUENCE</scope>
    <source>
        <strain evidence="2">KCTC 42731</strain>
    </source>
</reference>
<keyword evidence="1" id="KW-1133">Transmembrane helix</keyword>
<comment type="caution">
    <text evidence="2">The sequence shown here is derived from an EMBL/GenBank/DDBJ whole genome shotgun (WGS) entry which is preliminary data.</text>
</comment>
<dbReference type="RefSeq" id="WP_189774857.1">
    <property type="nucleotide sequence ID" value="NZ_BNCK01000016.1"/>
</dbReference>
<gene>
    <name evidence="2" type="ORF">GCM10017161_42000</name>
</gene>
<keyword evidence="1" id="KW-0472">Membrane</keyword>
<dbReference type="Proteomes" id="UP000623842">
    <property type="component" value="Unassembled WGS sequence"/>
</dbReference>
<keyword evidence="3" id="KW-1185">Reference proteome</keyword>
<accession>A0A919EPW0</accession>
<feature type="transmembrane region" description="Helical" evidence="1">
    <location>
        <begin position="35"/>
        <end position="56"/>
    </location>
</feature>
<evidence type="ECO:0000313" key="2">
    <source>
        <dbReference type="EMBL" id="GHG07840.1"/>
    </source>
</evidence>
<dbReference type="AlphaFoldDB" id="A0A919EPW0"/>
<name>A0A919EPW0_9GAMM</name>
<proteinExistence type="predicted"/>
<evidence type="ECO:0000313" key="3">
    <source>
        <dbReference type="Proteomes" id="UP000623842"/>
    </source>
</evidence>
<dbReference type="EMBL" id="BNCK01000016">
    <property type="protein sequence ID" value="GHG07840.1"/>
    <property type="molecule type" value="Genomic_DNA"/>
</dbReference>
<organism evidence="2 3">
    <name type="scientific">Thalassotalea marina</name>
    <dbReference type="NCBI Taxonomy" id="1673741"/>
    <lineage>
        <taxon>Bacteria</taxon>
        <taxon>Pseudomonadati</taxon>
        <taxon>Pseudomonadota</taxon>
        <taxon>Gammaproteobacteria</taxon>
        <taxon>Alteromonadales</taxon>
        <taxon>Colwelliaceae</taxon>
        <taxon>Thalassotalea</taxon>
    </lineage>
</organism>
<keyword evidence="1" id="KW-0812">Transmembrane</keyword>
<protein>
    <submittedName>
        <fullName evidence="2">Uncharacterized protein</fullName>
    </submittedName>
</protein>
<evidence type="ECO:0000256" key="1">
    <source>
        <dbReference type="SAM" id="Phobius"/>
    </source>
</evidence>
<sequence length="63" mass="6767">MKLSTHIFMAASAVLALVVALDELAIVSIESSPIIAKAAIGLSVLLIIVAFFIWFVKERPAEK</sequence>